<comment type="caution">
    <text evidence="2">The sequence shown here is derived from an EMBL/GenBank/DDBJ whole genome shotgun (WGS) entry which is preliminary data.</text>
</comment>
<dbReference type="EMBL" id="CM035435">
    <property type="protein sequence ID" value="KAH7290643.1"/>
    <property type="molecule type" value="Genomic_DNA"/>
</dbReference>
<sequence>MFLRMRRLPTDNMASYWLIARAFKIATVLTVLATVVLFVYKFIAFEDALRSASVTHYNPCTIRKLGDPSPIADRLPETLEVSRRNNDAGRKPYAAKGFFDIDDDELDYIDISSLTTTKEFVSEQIVQDPLYMP</sequence>
<reference evidence="2" key="1">
    <citation type="submission" date="2021-08" db="EMBL/GenBank/DDBJ databases">
        <title>WGS assembly of Ceratopteris richardii.</title>
        <authorList>
            <person name="Marchant D.B."/>
            <person name="Chen G."/>
            <person name="Jenkins J."/>
            <person name="Shu S."/>
            <person name="Leebens-Mack J."/>
            <person name="Grimwood J."/>
            <person name="Schmutz J."/>
            <person name="Soltis P."/>
            <person name="Soltis D."/>
            <person name="Chen Z.-H."/>
        </authorList>
    </citation>
    <scope>NUCLEOTIDE SEQUENCE</scope>
    <source>
        <strain evidence="2">Whitten #5841</strain>
        <tissue evidence="2">Leaf</tissue>
    </source>
</reference>
<keyword evidence="1" id="KW-0472">Membrane</keyword>
<keyword evidence="1" id="KW-1133">Transmembrane helix</keyword>
<dbReference type="AlphaFoldDB" id="A0A8T2R526"/>
<proteinExistence type="predicted"/>
<dbReference type="Proteomes" id="UP000825935">
    <property type="component" value="Chromosome 30"/>
</dbReference>
<accession>A0A8T2R526</accession>
<keyword evidence="1" id="KW-0812">Transmembrane</keyword>
<evidence type="ECO:0000313" key="3">
    <source>
        <dbReference type="Proteomes" id="UP000825935"/>
    </source>
</evidence>
<evidence type="ECO:0000313" key="2">
    <source>
        <dbReference type="EMBL" id="KAH7290643.1"/>
    </source>
</evidence>
<feature type="transmembrane region" description="Helical" evidence="1">
    <location>
        <begin position="21"/>
        <end position="43"/>
    </location>
</feature>
<keyword evidence="3" id="KW-1185">Reference proteome</keyword>
<gene>
    <name evidence="2" type="ORF">KP509_30G057800</name>
</gene>
<evidence type="ECO:0000256" key="1">
    <source>
        <dbReference type="SAM" id="Phobius"/>
    </source>
</evidence>
<organism evidence="2 3">
    <name type="scientific">Ceratopteris richardii</name>
    <name type="common">Triangle waterfern</name>
    <dbReference type="NCBI Taxonomy" id="49495"/>
    <lineage>
        <taxon>Eukaryota</taxon>
        <taxon>Viridiplantae</taxon>
        <taxon>Streptophyta</taxon>
        <taxon>Embryophyta</taxon>
        <taxon>Tracheophyta</taxon>
        <taxon>Polypodiopsida</taxon>
        <taxon>Polypodiidae</taxon>
        <taxon>Polypodiales</taxon>
        <taxon>Pteridineae</taxon>
        <taxon>Pteridaceae</taxon>
        <taxon>Parkerioideae</taxon>
        <taxon>Ceratopteris</taxon>
    </lineage>
</organism>
<name>A0A8T2R526_CERRI</name>
<protein>
    <submittedName>
        <fullName evidence="2">Uncharacterized protein</fullName>
    </submittedName>
</protein>